<dbReference type="PANTHER" id="PTHR32309:SF13">
    <property type="entry name" value="FERRIC ENTEROBACTIN TRANSPORT PROTEIN FEPE"/>
    <property type="match status" value="1"/>
</dbReference>
<evidence type="ECO:0000256" key="2">
    <source>
        <dbReference type="ARBA" id="ARBA00022475"/>
    </source>
</evidence>
<dbReference type="PANTHER" id="PTHR32309">
    <property type="entry name" value="TYROSINE-PROTEIN KINASE"/>
    <property type="match status" value="1"/>
</dbReference>
<comment type="subcellular location">
    <subcellularLocation>
        <location evidence="1">Cell membrane</location>
        <topology evidence="1">Multi-pass membrane protein</topology>
    </subcellularLocation>
</comment>
<dbReference type="GO" id="GO:0005886">
    <property type="term" value="C:plasma membrane"/>
    <property type="evidence" value="ECO:0007669"/>
    <property type="project" value="UniProtKB-SubCell"/>
</dbReference>
<proteinExistence type="predicted"/>
<dbReference type="InterPro" id="IPR050445">
    <property type="entry name" value="Bact_polysacc_biosynth/exp"/>
</dbReference>
<feature type="coiled-coil region" evidence="6">
    <location>
        <begin position="209"/>
        <end position="273"/>
    </location>
</feature>
<keyword evidence="3 7" id="KW-0812">Transmembrane</keyword>
<feature type="domain" description="Polysaccharide chain length determinant N-terminal" evidence="8">
    <location>
        <begin position="12"/>
        <end position="105"/>
    </location>
</feature>
<dbReference type="GO" id="GO:0004713">
    <property type="term" value="F:protein tyrosine kinase activity"/>
    <property type="evidence" value="ECO:0007669"/>
    <property type="project" value="TreeGrafter"/>
</dbReference>
<keyword evidence="6" id="KW-0175">Coiled coil</keyword>
<dbReference type="InterPro" id="IPR003856">
    <property type="entry name" value="LPS_length_determ_N"/>
</dbReference>
<dbReference type="Proteomes" id="UP001155380">
    <property type="component" value="Unassembled WGS sequence"/>
</dbReference>
<protein>
    <submittedName>
        <fullName evidence="9">Exopolysaccharide transport family protein</fullName>
    </submittedName>
</protein>
<keyword evidence="2" id="KW-1003">Cell membrane</keyword>
<dbReference type="AlphaFoldDB" id="A0AAJ1BTC6"/>
<evidence type="ECO:0000256" key="5">
    <source>
        <dbReference type="ARBA" id="ARBA00023136"/>
    </source>
</evidence>
<sequence length="750" mass="81083">MSSVGNGQQDVDIDLAQLFRAVWQRRLRILAVTALAGGLAFAGANLISPSYRSEARILIEPRQPNYSATDRAGTTAEPVLDELNIVSQVQLLQSVDLIKQVVRDLKLYELEEFDPDTNPSVVSHLLVLLGLKKNPLDLAPEERVLKTFQEKLQVYQVEKSRVIGIEFNSEDPKLAAAIPNEIAKVYSAIQSGAKLDSNSEAARWLEPEISNLREKVQEAEKKVADYRASAGLLPLSETSTFSSQQLSDISAELARVRGERANAEARAEDVRDALKAGRSTETLEAVAGSEAIQRLKGTESTIRAQISDLSTTLLEGHPQMKALRSQLAGIREQIATESARVAAGLENAATVARARETQLIQQLNTVKAESARAGEDEVGLKALEREATAQRQLLETYLARYREATTRMAKDASPADARLVSQAVEPNEPNFPKVLPITIVVALAAFILSAIVVMLSELFSGRALRAVEGEISVPSHARAEARDKVDDTPSAEPVAMPRAAAVERPVVPEATVSHAPVAVAHEELPASLLSVAPDDEPAEEMEQTLEFSEEEPADEFSIEAVARYLVDDRVGVALVISPSGDEGSTATVMLAREVAERGLKVVLIDMTGSACPTWLMASRRDLPGITDLLCGTAPFFETIHPDRLSDADIVPQGNADIRQAMRGADRLSMITDALSEAYDLVLVECGPADVQGIARLSRSGEQEIILSAPEPDMEELVRIMEAFEKVGYTDLVLMTGKATASAGQSKRDAA</sequence>
<dbReference type="Pfam" id="PF02706">
    <property type="entry name" value="Wzz"/>
    <property type="match status" value="1"/>
</dbReference>
<comment type="caution">
    <text evidence="9">The sequence shown here is derived from an EMBL/GenBank/DDBJ whole genome shotgun (WGS) entry which is preliminary data.</text>
</comment>
<evidence type="ECO:0000256" key="7">
    <source>
        <dbReference type="SAM" id="Phobius"/>
    </source>
</evidence>
<keyword evidence="5 7" id="KW-0472">Membrane</keyword>
<dbReference type="Gene3D" id="3.40.50.300">
    <property type="entry name" value="P-loop containing nucleotide triphosphate hydrolases"/>
    <property type="match status" value="1"/>
</dbReference>
<dbReference type="EMBL" id="JAMXLX010000001">
    <property type="protein sequence ID" value="MCO5955974.1"/>
    <property type="molecule type" value="Genomic_DNA"/>
</dbReference>
<evidence type="ECO:0000313" key="10">
    <source>
        <dbReference type="Proteomes" id="UP001155380"/>
    </source>
</evidence>
<evidence type="ECO:0000256" key="6">
    <source>
        <dbReference type="SAM" id="Coils"/>
    </source>
</evidence>
<dbReference type="SUPFAM" id="SSF52540">
    <property type="entry name" value="P-loop containing nucleoside triphosphate hydrolases"/>
    <property type="match status" value="1"/>
</dbReference>
<accession>A0AAJ1BTC6</accession>
<evidence type="ECO:0000256" key="4">
    <source>
        <dbReference type="ARBA" id="ARBA00022989"/>
    </source>
</evidence>
<evidence type="ECO:0000259" key="8">
    <source>
        <dbReference type="Pfam" id="PF02706"/>
    </source>
</evidence>
<feature type="transmembrane region" description="Helical" evidence="7">
    <location>
        <begin position="434"/>
        <end position="455"/>
    </location>
</feature>
<name>A0AAJ1BTC6_9HYPH</name>
<dbReference type="InterPro" id="IPR027417">
    <property type="entry name" value="P-loop_NTPase"/>
</dbReference>
<gene>
    <name evidence="9" type="ORF">NBH21_04235</name>
</gene>
<evidence type="ECO:0000256" key="3">
    <source>
        <dbReference type="ARBA" id="ARBA00022692"/>
    </source>
</evidence>
<keyword evidence="4 7" id="KW-1133">Transmembrane helix</keyword>
<evidence type="ECO:0000313" key="9">
    <source>
        <dbReference type="EMBL" id="MCO5955974.1"/>
    </source>
</evidence>
<feature type="transmembrane region" description="Helical" evidence="7">
    <location>
        <begin position="27"/>
        <end position="47"/>
    </location>
</feature>
<reference evidence="9" key="1">
    <citation type="submission" date="2022-06" db="EMBL/GenBank/DDBJ databases">
        <authorList>
            <person name="Sun Q."/>
        </authorList>
    </citation>
    <scope>NUCLEOTIDE SEQUENCE</scope>
    <source>
        <strain evidence="9">S101</strain>
    </source>
</reference>
<evidence type="ECO:0000256" key="1">
    <source>
        <dbReference type="ARBA" id="ARBA00004651"/>
    </source>
</evidence>
<organism evidence="9 10">
    <name type="scientific">Ciceribacter sichuanensis</name>
    <dbReference type="NCBI Taxonomy" id="2949647"/>
    <lineage>
        <taxon>Bacteria</taxon>
        <taxon>Pseudomonadati</taxon>
        <taxon>Pseudomonadota</taxon>
        <taxon>Alphaproteobacteria</taxon>
        <taxon>Hyphomicrobiales</taxon>
        <taxon>Rhizobiaceae</taxon>
        <taxon>Ciceribacter</taxon>
    </lineage>
</organism>
<dbReference type="RefSeq" id="WP_250912676.1">
    <property type="nucleotide sequence ID" value="NZ_JAMXLX010000001.1"/>
</dbReference>